<organism evidence="1 2">
    <name type="scientific">Paenimyroides tangerinum</name>
    <dbReference type="NCBI Taxonomy" id="2488728"/>
    <lineage>
        <taxon>Bacteria</taxon>
        <taxon>Pseudomonadati</taxon>
        <taxon>Bacteroidota</taxon>
        <taxon>Flavobacteriia</taxon>
        <taxon>Flavobacteriales</taxon>
        <taxon>Flavobacteriaceae</taxon>
        <taxon>Paenimyroides</taxon>
    </lineage>
</organism>
<dbReference type="EMBL" id="RQVQ01000038">
    <property type="protein sequence ID" value="RRJ88561.1"/>
    <property type="molecule type" value="Genomic_DNA"/>
</dbReference>
<evidence type="ECO:0000313" key="2">
    <source>
        <dbReference type="Proteomes" id="UP000275719"/>
    </source>
</evidence>
<comment type="caution">
    <text evidence="1">The sequence shown here is derived from an EMBL/GenBank/DDBJ whole genome shotgun (WGS) entry which is preliminary data.</text>
</comment>
<evidence type="ECO:0000313" key="1">
    <source>
        <dbReference type="EMBL" id="RRJ88561.1"/>
    </source>
</evidence>
<proteinExistence type="predicted"/>
<dbReference type="SUPFAM" id="SSF54427">
    <property type="entry name" value="NTF2-like"/>
    <property type="match status" value="1"/>
</dbReference>
<dbReference type="Proteomes" id="UP000275719">
    <property type="component" value="Unassembled WGS sequence"/>
</dbReference>
<dbReference type="RefSeq" id="WP_125019869.1">
    <property type="nucleotide sequence ID" value="NZ_RQVQ01000038.1"/>
</dbReference>
<reference evidence="1 2" key="1">
    <citation type="submission" date="2018-11" db="EMBL/GenBank/DDBJ databases">
        <title>Flavobacterium sp. nov., YIM 102701-2 draft genome.</title>
        <authorList>
            <person name="Li G."/>
            <person name="Jiang Y."/>
        </authorList>
    </citation>
    <scope>NUCLEOTIDE SEQUENCE [LARGE SCALE GENOMIC DNA]</scope>
    <source>
        <strain evidence="1 2">YIM 102701-2</strain>
    </source>
</reference>
<gene>
    <name evidence="1" type="ORF">EG240_13395</name>
</gene>
<sequence>MSQRDLVLKFYESAGILSKNYCKEIMHPDVTLEWYSSKGLLNLDLNDILALSKELRHNYYSLRAEVQELMEEDDRIMIRYVYFVRTFENTDEELVLAVFFTTWQIKDNLLFKGCQMSQLIE</sequence>
<dbReference type="InterPro" id="IPR032710">
    <property type="entry name" value="NTF2-like_dom_sf"/>
</dbReference>
<protein>
    <submittedName>
        <fullName evidence="1">Nuclear transport factor 2 family protein</fullName>
    </submittedName>
</protein>
<accession>A0A3P3W0H5</accession>
<name>A0A3P3W0H5_9FLAO</name>
<dbReference type="AlphaFoldDB" id="A0A3P3W0H5"/>
<keyword evidence="2" id="KW-1185">Reference proteome</keyword>
<dbReference type="OrthoDB" id="1452256at2"/>